<dbReference type="EMBL" id="LAZR01000391">
    <property type="protein sequence ID" value="KKN71024.1"/>
    <property type="molecule type" value="Genomic_DNA"/>
</dbReference>
<feature type="region of interest" description="Disordered" evidence="1">
    <location>
        <begin position="1"/>
        <end position="35"/>
    </location>
</feature>
<evidence type="ECO:0008006" key="3">
    <source>
        <dbReference type="Google" id="ProtNLM"/>
    </source>
</evidence>
<feature type="compositionally biased region" description="Basic and acidic residues" evidence="1">
    <location>
        <begin position="1"/>
        <end position="12"/>
    </location>
</feature>
<sequence length="145" mass="16342">MTEEKRGRKSAAELEAVPDVSELPTPPPPPATLDDAGCERWREIVNEHGADRFRKSDLQLLEQLVRCEQSTATMDRNIELHGEIIGDGTRAARPIENPAVKVRDKLLRQTLALQVKLRLCPSTRMRADTAKLARGVKKKERPWAK</sequence>
<dbReference type="InterPro" id="IPR006448">
    <property type="entry name" value="Phage_term_ssu_P27"/>
</dbReference>
<accession>A0A0F9SVV2</accession>
<reference evidence="2" key="1">
    <citation type="journal article" date="2015" name="Nature">
        <title>Complex archaea that bridge the gap between prokaryotes and eukaryotes.</title>
        <authorList>
            <person name="Spang A."/>
            <person name="Saw J.H."/>
            <person name="Jorgensen S.L."/>
            <person name="Zaremba-Niedzwiedzka K."/>
            <person name="Martijn J."/>
            <person name="Lind A.E."/>
            <person name="van Eijk R."/>
            <person name="Schleper C."/>
            <person name="Guy L."/>
            <person name="Ettema T.J."/>
        </authorList>
    </citation>
    <scope>NUCLEOTIDE SEQUENCE</scope>
</reference>
<proteinExistence type="predicted"/>
<gene>
    <name evidence="2" type="ORF">LCGC14_0424410</name>
</gene>
<dbReference type="Pfam" id="PF05119">
    <property type="entry name" value="Terminase_4"/>
    <property type="match status" value="1"/>
</dbReference>
<protein>
    <recommendedName>
        <fullName evidence="3">Terminase small subunit</fullName>
    </recommendedName>
</protein>
<name>A0A0F9SVV2_9ZZZZ</name>
<evidence type="ECO:0000313" key="2">
    <source>
        <dbReference type="EMBL" id="KKN71024.1"/>
    </source>
</evidence>
<comment type="caution">
    <text evidence="2">The sequence shown here is derived from an EMBL/GenBank/DDBJ whole genome shotgun (WGS) entry which is preliminary data.</text>
</comment>
<dbReference type="AlphaFoldDB" id="A0A0F9SVV2"/>
<organism evidence="2">
    <name type="scientific">marine sediment metagenome</name>
    <dbReference type="NCBI Taxonomy" id="412755"/>
    <lineage>
        <taxon>unclassified sequences</taxon>
        <taxon>metagenomes</taxon>
        <taxon>ecological metagenomes</taxon>
    </lineage>
</organism>
<evidence type="ECO:0000256" key="1">
    <source>
        <dbReference type="SAM" id="MobiDB-lite"/>
    </source>
</evidence>